<dbReference type="EMBL" id="JBHPBY010000375">
    <property type="protein sequence ID" value="MFC1852835.1"/>
    <property type="molecule type" value="Genomic_DNA"/>
</dbReference>
<name>A0ABV6Z2Z7_UNCC1</name>
<protein>
    <submittedName>
        <fullName evidence="3">Uncharacterized protein</fullName>
    </submittedName>
</protein>
<evidence type="ECO:0000256" key="2">
    <source>
        <dbReference type="SAM" id="SignalP"/>
    </source>
</evidence>
<proteinExistence type="predicted"/>
<keyword evidence="4" id="KW-1185">Reference proteome</keyword>
<keyword evidence="1" id="KW-0472">Membrane</keyword>
<accession>A0ABV6Z2Z7</accession>
<keyword evidence="2" id="KW-0732">Signal</keyword>
<sequence>MKMFFYLFFTVSILALLPLISTADGQELLSSNQYPILNKPSKIELRGYDPEQLGDVDLVAEYRPNSATSYTAEVARSSQPGIWSFEPLDAGIVLLKAVQKKDVQRPAGKDNILKTIATREMSVCFNRTPWSGVFMMLFAGGILFGGIILSVQYALKTKVSP</sequence>
<keyword evidence="1" id="KW-1133">Transmembrane helix</keyword>
<gene>
    <name evidence="3" type="ORF">ACFL27_21770</name>
</gene>
<evidence type="ECO:0000313" key="4">
    <source>
        <dbReference type="Proteomes" id="UP001594351"/>
    </source>
</evidence>
<reference evidence="3 4" key="1">
    <citation type="submission" date="2024-09" db="EMBL/GenBank/DDBJ databases">
        <title>Laminarin stimulates single cell rates of sulfate reduction while oxygen inhibits transcriptomic activity in coastal marine sediment.</title>
        <authorList>
            <person name="Lindsay M."/>
            <person name="Orcutt B."/>
            <person name="Emerson D."/>
            <person name="Stepanauskas R."/>
            <person name="D'Angelo T."/>
        </authorList>
    </citation>
    <scope>NUCLEOTIDE SEQUENCE [LARGE SCALE GENOMIC DNA]</scope>
    <source>
        <strain evidence="3">SAG AM-311-K15</strain>
    </source>
</reference>
<organism evidence="3 4">
    <name type="scientific">candidate division CSSED10-310 bacterium</name>
    <dbReference type="NCBI Taxonomy" id="2855610"/>
    <lineage>
        <taxon>Bacteria</taxon>
        <taxon>Bacteria division CSSED10-310</taxon>
    </lineage>
</organism>
<keyword evidence="1" id="KW-0812">Transmembrane</keyword>
<comment type="caution">
    <text evidence="3">The sequence shown here is derived from an EMBL/GenBank/DDBJ whole genome shotgun (WGS) entry which is preliminary data.</text>
</comment>
<evidence type="ECO:0000256" key="1">
    <source>
        <dbReference type="SAM" id="Phobius"/>
    </source>
</evidence>
<feature type="chain" id="PRO_5046830637" evidence="2">
    <location>
        <begin position="24"/>
        <end position="161"/>
    </location>
</feature>
<feature type="transmembrane region" description="Helical" evidence="1">
    <location>
        <begin position="130"/>
        <end position="155"/>
    </location>
</feature>
<dbReference type="Proteomes" id="UP001594351">
    <property type="component" value="Unassembled WGS sequence"/>
</dbReference>
<feature type="signal peptide" evidence="2">
    <location>
        <begin position="1"/>
        <end position="23"/>
    </location>
</feature>
<evidence type="ECO:0000313" key="3">
    <source>
        <dbReference type="EMBL" id="MFC1852835.1"/>
    </source>
</evidence>